<dbReference type="EnsemblMetazoa" id="BGLB017648-RB">
    <property type="protein sequence ID" value="BGLB017648-PB"/>
    <property type="gene ID" value="BGLB017648"/>
</dbReference>
<accession>A0A2C9KCW7</accession>
<dbReference type="STRING" id="6526.A0A2C9KCW7"/>
<dbReference type="VEuPathDB" id="VectorBase:BGLAX_045154"/>
<dbReference type="Pfam" id="PF13855">
    <property type="entry name" value="LRR_8"/>
    <property type="match status" value="2"/>
</dbReference>
<feature type="compositionally biased region" description="Basic and acidic residues" evidence="5">
    <location>
        <begin position="466"/>
        <end position="480"/>
    </location>
</feature>
<gene>
    <name evidence="9" type="primary">106061464</name>
</gene>
<feature type="domain" description="Ig-like" evidence="8">
    <location>
        <begin position="250"/>
        <end position="369"/>
    </location>
</feature>
<feature type="signal peptide" evidence="7">
    <location>
        <begin position="1"/>
        <end position="30"/>
    </location>
</feature>
<dbReference type="InterPro" id="IPR003591">
    <property type="entry name" value="Leu-rich_rpt_typical-subtyp"/>
</dbReference>
<reference evidence="9" key="1">
    <citation type="submission" date="2020-05" db="UniProtKB">
        <authorList>
            <consortium name="EnsemblMetazoa"/>
        </authorList>
    </citation>
    <scope>IDENTIFICATION</scope>
    <source>
        <strain evidence="9">BB02</strain>
    </source>
</reference>
<keyword evidence="2 7" id="KW-0732">Signal</keyword>
<dbReference type="InterPro" id="IPR007110">
    <property type="entry name" value="Ig-like_dom"/>
</dbReference>
<organism evidence="9 10">
    <name type="scientific">Biomphalaria glabrata</name>
    <name type="common">Bloodfluke planorb</name>
    <name type="synonym">Freshwater snail</name>
    <dbReference type="NCBI Taxonomy" id="6526"/>
    <lineage>
        <taxon>Eukaryota</taxon>
        <taxon>Metazoa</taxon>
        <taxon>Spiralia</taxon>
        <taxon>Lophotrochozoa</taxon>
        <taxon>Mollusca</taxon>
        <taxon>Gastropoda</taxon>
        <taxon>Heterobranchia</taxon>
        <taxon>Euthyneura</taxon>
        <taxon>Panpulmonata</taxon>
        <taxon>Hygrophila</taxon>
        <taxon>Lymnaeoidea</taxon>
        <taxon>Planorbidae</taxon>
        <taxon>Biomphalaria</taxon>
    </lineage>
</organism>
<dbReference type="Pfam" id="PF13927">
    <property type="entry name" value="Ig_3"/>
    <property type="match status" value="1"/>
</dbReference>
<evidence type="ECO:0000256" key="1">
    <source>
        <dbReference type="ARBA" id="ARBA00022614"/>
    </source>
</evidence>
<dbReference type="OrthoDB" id="6287768at2759"/>
<feature type="transmembrane region" description="Helical" evidence="6">
    <location>
        <begin position="397"/>
        <end position="421"/>
    </location>
</feature>
<protein>
    <recommendedName>
        <fullName evidence="8">Ig-like domain-containing protein</fullName>
    </recommendedName>
</protein>
<dbReference type="KEGG" id="bgt:106061464"/>
<evidence type="ECO:0000256" key="4">
    <source>
        <dbReference type="ARBA" id="ARBA00023157"/>
    </source>
</evidence>
<dbReference type="EnsemblMetazoa" id="BGLB017648-RA">
    <property type="protein sequence ID" value="BGLB017648-PA"/>
    <property type="gene ID" value="BGLB017648"/>
</dbReference>
<dbReference type="InterPro" id="IPR001611">
    <property type="entry name" value="Leu-rich_rpt"/>
</dbReference>
<dbReference type="SMART" id="SM00082">
    <property type="entry name" value="LRRCT"/>
    <property type="match status" value="1"/>
</dbReference>
<dbReference type="SMART" id="SM00409">
    <property type="entry name" value="IG"/>
    <property type="match status" value="1"/>
</dbReference>
<evidence type="ECO:0000256" key="2">
    <source>
        <dbReference type="ARBA" id="ARBA00022729"/>
    </source>
</evidence>
<dbReference type="SUPFAM" id="SSF48726">
    <property type="entry name" value="Immunoglobulin"/>
    <property type="match status" value="1"/>
</dbReference>
<dbReference type="AlphaFoldDB" id="A0A2C9KCW7"/>
<keyword evidence="4" id="KW-1015">Disulfide bond</keyword>
<keyword evidence="3" id="KW-0677">Repeat</keyword>
<evidence type="ECO:0000259" key="8">
    <source>
        <dbReference type="PROSITE" id="PS50835"/>
    </source>
</evidence>
<dbReference type="SUPFAM" id="SSF52058">
    <property type="entry name" value="L domain-like"/>
    <property type="match status" value="1"/>
</dbReference>
<keyword evidence="6" id="KW-1133">Transmembrane helix</keyword>
<dbReference type="PANTHER" id="PTHR24366:SF96">
    <property type="entry name" value="LEUCINE RICH REPEAT CONTAINING 53"/>
    <property type="match status" value="1"/>
</dbReference>
<evidence type="ECO:0000313" key="9">
    <source>
        <dbReference type="EnsemblMetazoa" id="BGLB017648-PA"/>
    </source>
</evidence>
<dbReference type="CDD" id="cd00096">
    <property type="entry name" value="Ig"/>
    <property type="match status" value="1"/>
</dbReference>
<dbReference type="InterPro" id="IPR013783">
    <property type="entry name" value="Ig-like_fold"/>
</dbReference>
<evidence type="ECO:0000313" key="10">
    <source>
        <dbReference type="Proteomes" id="UP000076420"/>
    </source>
</evidence>
<keyword evidence="6" id="KW-0472">Membrane</keyword>
<dbReference type="InterPro" id="IPR000483">
    <property type="entry name" value="Cys-rich_flank_reg_C"/>
</dbReference>
<dbReference type="InterPro" id="IPR032675">
    <property type="entry name" value="LRR_dom_sf"/>
</dbReference>
<dbReference type="SMART" id="SM00408">
    <property type="entry name" value="IGc2"/>
    <property type="match status" value="1"/>
</dbReference>
<keyword evidence="1" id="KW-0433">Leucine-rich repeat</keyword>
<dbReference type="SMART" id="SM00369">
    <property type="entry name" value="LRR_TYP"/>
    <property type="match status" value="4"/>
</dbReference>
<keyword evidence="6" id="KW-0812">Transmembrane</keyword>
<dbReference type="InterPro" id="IPR036179">
    <property type="entry name" value="Ig-like_dom_sf"/>
</dbReference>
<evidence type="ECO:0000256" key="5">
    <source>
        <dbReference type="SAM" id="MobiDB-lite"/>
    </source>
</evidence>
<feature type="region of interest" description="Disordered" evidence="5">
    <location>
        <begin position="466"/>
        <end position="492"/>
    </location>
</feature>
<feature type="chain" id="PRO_5014284952" description="Ig-like domain-containing protein" evidence="7">
    <location>
        <begin position="31"/>
        <end position="758"/>
    </location>
</feature>
<evidence type="ECO:0000256" key="6">
    <source>
        <dbReference type="SAM" id="Phobius"/>
    </source>
</evidence>
<dbReference type="InterPro" id="IPR003598">
    <property type="entry name" value="Ig_sub2"/>
</dbReference>
<evidence type="ECO:0000256" key="7">
    <source>
        <dbReference type="SAM" id="SignalP"/>
    </source>
</evidence>
<dbReference type="PANTHER" id="PTHR24366">
    <property type="entry name" value="IG(IMMUNOGLOBULIN) AND LRR(LEUCINE RICH REPEAT) DOMAINS"/>
    <property type="match status" value="1"/>
</dbReference>
<dbReference type="RefSeq" id="XP_013075072.2">
    <property type="nucleotide sequence ID" value="XM_013219618.2"/>
</dbReference>
<dbReference type="VEuPathDB" id="VectorBase:BGLB017648"/>
<dbReference type="RefSeq" id="XP_013075071.2">
    <property type="nucleotide sequence ID" value="XM_013219617.2"/>
</dbReference>
<dbReference type="Proteomes" id="UP000076420">
    <property type="component" value="Unassembled WGS sequence"/>
</dbReference>
<name>A0A2C9KCW7_BIOGL</name>
<dbReference type="InterPro" id="IPR003599">
    <property type="entry name" value="Ig_sub"/>
</dbReference>
<proteinExistence type="predicted"/>
<dbReference type="Gene3D" id="3.80.10.10">
    <property type="entry name" value="Ribonuclease Inhibitor"/>
    <property type="match status" value="2"/>
</dbReference>
<dbReference type="PROSITE" id="PS50835">
    <property type="entry name" value="IG_LIKE"/>
    <property type="match status" value="1"/>
</dbReference>
<sequence length="758" mass="85086">MMLTDLLALASRTFAWLLIATLLLVGSSSGSEKCTYDDDHTIANCSNSNLTDIPWRLHKRILTLDLSGNYFPVLKSRSFISFNYISHLYLKNNSMQSLEDEALQDMTYLSLLDLSNNHLSQVPTSALKSVSLSLTQLYLSGNRIQVIHKGAFKDLKNLKILELNGNSITRIDMGGLSGLSSLNVLKLRHNALYTLPPDVFKEFSSTIKIIQLYDNRWMCDCNMRWLRTWLDNTNQEVWKAEGYFIRCDGPSIVKDKPLDSLPMDELACEVKMKSSSSTENLKQGDNSTLVCKYTSVPDADAKWLKNSEVIELSKDPNKYNISTNITERNQEIIHTSMLTIFNFQYSDIARYQCFVQNILGAHRTEYTVTLEGVNINSITPEPPGSFKSSPGVDTKSIVIAVAVVCGIILFVVIGILIFCTVNRIQRRKMDKQNQIAENLKQHFMNNSEISNGDIAGQNETKLSNKLTEDKLDGNQEDDRSTSNNTNDSTMTAVKRPLDLDDTEPLYIFQQPGSPFNNGNTYVSFGSELTDPDMMPTQPPQYSIASAPRYESSHAGSATPLLDRYTPSVYDSSEPDYAQYPVYDSVTKSLHHPVNEGIYGGSLRMGSTSSYASTPIRDGNKRLSSFNYPPNINGTMPIGSTRSIVALMPRYADQNGDSSPRSDFHRYTPQTNDYRDYRDMRYPATTPPPHRMTYATPKSMSVGNLGFAPISTGPRKPPRMFQSREYMELTPQESHLDYITSPEAQQYSQNYGITPGTPV</sequence>
<evidence type="ECO:0000256" key="3">
    <source>
        <dbReference type="ARBA" id="ARBA00022737"/>
    </source>
</evidence>
<dbReference type="Gene3D" id="2.60.40.10">
    <property type="entry name" value="Immunoglobulins"/>
    <property type="match status" value="1"/>
</dbReference>